<evidence type="ECO:0000313" key="4">
    <source>
        <dbReference type="Proteomes" id="UP000236728"/>
    </source>
</evidence>
<sequence length="208" mass="22084">MRSVKLGGCTALMGAMMAMTAAAQMGGMDMKAPEVGSPVNPAAAIQRELGLLEHDIVPLAKAMPAATYNFAPSQAIFASSQKTEFATVRTFGQQVVHVAEANFYFYMSVSGEKPDVDMKALQAMEKSSAISKEVAVKALEDSFAFAHKAIATITPENAFLAIKPVDGMNTRATLATFGAAHGYDHYGQMVTYLRMNGLVPPSSAPVKK</sequence>
<proteinExistence type="predicted"/>
<dbReference type="OrthoDB" id="117525at2"/>
<evidence type="ECO:0000259" key="2">
    <source>
        <dbReference type="Pfam" id="PF12867"/>
    </source>
</evidence>
<feature type="chain" id="PRO_5009284925" description="DinB-like domain-containing protein" evidence="1">
    <location>
        <begin position="24"/>
        <end position="208"/>
    </location>
</feature>
<reference evidence="3 4" key="1">
    <citation type="submission" date="2016-10" db="EMBL/GenBank/DDBJ databases">
        <authorList>
            <person name="de Groot N.N."/>
        </authorList>
    </citation>
    <scope>NUCLEOTIDE SEQUENCE [LARGE SCALE GENOMIC DNA]</scope>
    <source>
        <strain evidence="3 4">DSM 22489</strain>
    </source>
</reference>
<gene>
    <name evidence="3" type="ORF">SAMN05421819_0542</name>
</gene>
<dbReference type="SUPFAM" id="SSF109854">
    <property type="entry name" value="DinB/YfiT-like putative metalloenzymes"/>
    <property type="match status" value="1"/>
</dbReference>
<evidence type="ECO:0000313" key="3">
    <source>
        <dbReference type="EMBL" id="SEF59928.1"/>
    </source>
</evidence>
<name>A0A1H5TCK8_9BACT</name>
<dbReference type="AlphaFoldDB" id="A0A1H5TCK8"/>
<keyword evidence="1" id="KW-0732">Signal</keyword>
<organism evidence="3 4">
    <name type="scientific">Bryocella elongata</name>
    <dbReference type="NCBI Taxonomy" id="863522"/>
    <lineage>
        <taxon>Bacteria</taxon>
        <taxon>Pseudomonadati</taxon>
        <taxon>Acidobacteriota</taxon>
        <taxon>Terriglobia</taxon>
        <taxon>Terriglobales</taxon>
        <taxon>Acidobacteriaceae</taxon>
        <taxon>Bryocella</taxon>
    </lineage>
</organism>
<keyword evidence="4" id="KW-1185">Reference proteome</keyword>
<accession>A0A1H5TCK8</accession>
<dbReference type="RefSeq" id="WP_103932141.1">
    <property type="nucleotide sequence ID" value="NZ_FNVA01000001.1"/>
</dbReference>
<dbReference type="InterPro" id="IPR024775">
    <property type="entry name" value="DinB-like"/>
</dbReference>
<evidence type="ECO:0000256" key="1">
    <source>
        <dbReference type="SAM" id="SignalP"/>
    </source>
</evidence>
<dbReference type="Gene3D" id="1.20.120.450">
    <property type="entry name" value="dinb family like domain"/>
    <property type="match status" value="1"/>
</dbReference>
<protein>
    <recommendedName>
        <fullName evidence="2">DinB-like domain-containing protein</fullName>
    </recommendedName>
</protein>
<dbReference type="Proteomes" id="UP000236728">
    <property type="component" value="Unassembled WGS sequence"/>
</dbReference>
<feature type="signal peptide" evidence="1">
    <location>
        <begin position="1"/>
        <end position="23"/>
    </location>
</feature>
<dbReference type="EMBL" id="FNVA01000001">
    <property type="protein sequence ID" value="SEF59928.1"/>
    <property type="molecule type" value="Genomic_DNA"/>
</dbReference>
<feature type="domain" description="DinB-like" evidence="2">
    <location>
        <begin position="54"/>
        <end position="189"/>
    </location>
</feature>
<dbReference type="Pfam" id="PF12867">
    <property type="entry name" value="DinB_2"/>
    <property type="match status" value="1"/>
</dbReference>
<dbReference type="InterPro" id="IPR034660">
    <property type="entry name" value="DinB/YfiT-like"/>
</dbReference>